<organism evidence="1 2">
    <name type="scientific">Lupinus albus</name>
    <name type="common">White lupine</name>
    <name type="synonym">Lupinus termis</name>
    <dbReference type="NCBI Taxonomy" id="3870"/>
    <lineage>
        <taxon>Eukaryota</taxon>
        <taxon>Viridiplantae</taxon>
        <taxon>Streptophyta</taxon>
        <taxon>Embryophyta</taxon>
        <taxon>Tracheophyta</taxon>
        <taxon>Spermatophyta</taxon>
        <taxon>Magnoliopsida</taxon>
        <taxon>eudicotyledons</taxon>
        <taxon>Gunneridae</taxon>
        <taxon>Pentapetalae</taxon>
        <taxon>rosids</taxon>
        <taxon>fabids</taxon>
        <taxon>Fabales</taxon>
        <taxon>Fabaceae</taxon>
        <taxon>Papilionoideae</taxon>
        <taxon>50 kb inversion clade</taxon>
        <taxon>genistoids sensu lato</taxon>
        <taxon>core genistoids</taxon>
        <taxon>Genisteae</taxon>
        <taxon>Lupinus</taxon>
    </lineage>
</organism>
<evidence type="ECO:0000313" key="1">
    <source>
        <dbReference type="EMBL" id="KAE9607695.1"/>
    </source>
</evidence>
<dbReference type="PANTHER" id="PTHR31852">
    <property type="entry name" value="LATE EMBRYOGENESIS ABUNDANT (LEA) HYDROXYPROLINE-RICH GLYCOPROTEIN FAMILY"/>
    <property type="match status" value="1"/>
</dbReference>
<dbReference type="Pfam" id="PF03168">
    <property type="entry name" value="LEA_2"/>
    <property type="match status" value="1"/>
</dbReference>
<dbReference type="SUPFAM" id="SSF117070">
    <property type="entry name" value="LEA14-like"/>
    <property type="match status" value="1"/>
</dbReference>
<dbReference type="AlphaFoldDB" id="A0A6A4Q0U8"/>
<gene>
    <name evidence="1" type="ORF">Lalb_Chr09g0332831</name>
</gene>
<dbReference type="InterPro" id="IPR055301">
    <property type="entry name" value="Lea14-like_2"/>
</dbReference>
<comment type="caution">
    <text evidence="1">The sequence shown here is derived from an EMBL/GenBank/DDBJ whole genome shotgun (WGS) entry which is preliminary data.</text>
</comment>
<sequence length="220" mass="24546">MADQSPTVKPLAPYISSSLYNTPEHEIETIFGKKTNRLRRFTLCCGCITAILLICVVIVIVLAFTVYNANDPEIKLNRMTLLNGSFTKDSPSDITLLADISMKNTNYFTFKSRESTTTIYYDGIDVGEGTSPSGKAKARRTVRFNVTMKILGNKLMNIPSIYSDIRDQVLNFTSYTRIDGNVKILNVVKKRIVVELNCTTEYNITAGISSDNNCLTNVDI</sequence>
<dbReference type="EMBL" id="WOCE01000009">
    <property type="protein sequence ID" value="KAE9607695.1"/>
    <property type="molecule type" value="Genomic_DNA"/>
</dbReference>
<evidence type="ECO:0000313" key="2">
    <source>
        <dbReference type="Proteomes" id="UP000447434"/>
    </source>
</evidence>
<protein>
    <submittedName>
        <fullName evidence="1">Putative Late embryogenesis abundant protein, LEA-14</fullName>
    </submittedName>
</protein>
<proteinExistence type="predicted"/>
<dbReference type="Gene3D" id="2.60.40.1820">
    <property type="match status" value="1"/>
</dbReference>
<keyword evidence="2" id="KW-1185">Reference proteome</keyword>
<name>A0A6A4Q0U8_LUPAL</name>
<accession>A0A6A4Q0U8</accession>
<dbReference type="Proteomes" id="UP000447434">
    <property type="component" value="Chromosome 9"/>
</dbReference>
<dbReference type="OrthoDB" id="764273at2759"/>
<dbReference type="InterPro" id="IPR004864">
    <property type="entry name" value="LEA_2"/>
</dbReference>
<reference evidence="2" key="1">
    <citation type="journal article" date="2020" name="Nat. Commun.">
        <title>Genome sequence of the cluster root forming white lupin.</title>
        <authorList>
            <person name="Hufnagel B."/>
            <person name="Marques A."/>
            <person name="Soriano A."/>
            <person name="Marques L."/>
            <person name="Divol F."/>
            <person name="Doumas P."/>
            <person name="Sallet E."/>
            <person name="Mancinotti D."/>
            <person name="Carrere S."/>
            <person name="Marande W."/>
            <person name="Arribat S."/>
            <person name="Keller J."/>
            <person name="Huneau C."/>
            <person name="Blein T."/>
            <person name="Aime D."/>
            <person name="Laguerre M."/>
            <person name="Taylor J."/>
            <person name="Schubert V."/>
            <person name="Nelson M."/>
            <person name="Geu-Flores F."/>
            <person name="Crespi M."/>
            <person name="Gallardo-Guerrero K."/>
            <person name="Delaux P.-M."/>
            <person name="Salse J."/>
            <person name="Berges H."/>
            <person name="Guyot R."/>
            <person name="Gouzy J."/>
            <person name="Peret B."/>
        </authorList>
    </citation>
    <scope>NUCLEOTIDE SEQUENCE [LARGE SCALE GENOMIC DNA]</scope>
    <source>
        <strain evidence="2">cv. Amiga</strain>
    </source>
</reference>